<reference evidence="1 2" key="1">
    <citation type="journal article" date="2021" name="J. Hered.">
        <title>A chromosome-level genome assembly of the parasitoid wasp, Cotesia glomerata (Hymenoptera: Braconidae).</title>
        <authorList>
            <person name="Pinto B.J."/>
            <person name="Weis J.J."/>
            <person name="Gamble T."/>
            <person name="Ode P.J."/>
            <person name="Paul R."/>
            <person name="Zaspel J.M."/>
        </authorList>
    </citation>
    <scope>NUCLEOTIDE SEQUENCE [LARGE SCALE GENOMIC DNA]</scope>
    <source>
        <strain evidence="1">CgM1</strain>
    </source>
</reference>
<comment type="caution">
    <text evidence="1">The sequence shown here is derived from an EMBL/GenBank/DDBJ whole genome shotgun (WGS) entry which is preliminary data.</text>
</comment>
<protein>
    <submittedName>
        <fullName evidence="1">Uncharacterized protein</fullName>
    </submittedName>
</protein>
<keyword evidence="2" id="KW-1185">Reference proteome</keyword>
<sequence>MSLYENWIWKAEPDSPSGASIGEAEDDWIYIDDQSSTLVNDVLDPELYDENPTRAQVASKLLEQLDELVKEVCTYLIKH</sequence>
<dbReference type="Proteomes" id="UP000826195">
    <property type="component" value="Unassembled WGS sequence"/>
</dbReference>
<dbReference type="EMBL" id="JAHXZJ010001124">
    <property type="protein sequence ID" value="KAH0553293.1"/>
    <property type="molecule type" value="Genomic_DNA"/>
</dbReference>
<accession>A0AAV7ILE5</accession>
<evidence type="ECO:0000313" key="2">
    <source>
        <dbReference type="Proteomes" id="UP000826195"/>
    </source>
</evidence>
<organism evidence="1 2">
    <name type="scientific">Cotesia glomerata</name>
    <name type="common">Lepidopteran parasitic wasp</name>
    <name type="synonym">Apanteles glomeratus</name>
    <dbReference type="NCBI Taxonomy" id="32391"/>
    <lineage>
        <taxon>Eukaryota</taxon>
        <taxon>Metazoa</taxon>
        <taxon>Ecdysozoa</taxon>
        <taxon>Arthropoda</taxon>
        <taxon>Hexapoda</taxon>
        <taxon>Insecta</taxon>
        <taxon>Pterygota</taxon>
        <taxon>Neoptera</taxon>
        <taxon>Endopterygota</taxon>
        <taxon>Hymenoptera</taxon>
        <taxon>Apocrita</taxon>
        <taxon>Ichneumonoidea</taxon>
        <taxon>Braconidae</taxon>
        <taxon>Microgastrinae</taxon>
        <taxon>Cotesia</taxon>
    </lineage>
</organism>
<evidence type="ECO:0000313" key="1">
    <source>
        <dbReference type="EMBL" id="KAH0553293.1"/>
    </source>
</evidence>
<gene>
    <name evidence="1" type="ORF">KQX54_001274</name>
</gene>
<proteinExistence type="predicted"/>
<dbReference type="AlphaFoldDB" id="A0AAV7ILE5"/>
<name>A0AAV7ILE5_COTGL</name>